<dbReference type="InterPro" id="IPR037359">
    <property type="entry name" value="NST/OST"/>
</dbReference>
<evidence type="ECO:0008006" key="3">
    <source>
        <dbReference type="Google" id="ProtNLM"/>
    </source>
</evidence>
<reference evidence="2" key="1">
    <citation type="submission" date="2006-10" db="EMBL/GenBank/DDBJ databases">
        <title>Complete sequence of Solibacter usitatus Ellin6076.</title>
        <authorList>
            <consortium name="US DOE Joint Genome Institute"/>
            <person name="Copeland A."/>
            <person name="Lucas S."/>
            <person name="Lapidus A."/>
            <person name="Barry K."/>
            <person name="Detter J.C."/>
            <person name="Glavina del Rio T."/>
            <person name="Hammon N."/>
            <person name="Israni S."/>
            <person name="Dalin E."/>
            <person name="Tice H."/>
            <person name="Pitluck S."/>
            <person name="Thompson L.S."/>
            <person name="Brettin T."/>
            <person name="Bruce D."/>
            <person name="Han C."/>
            <person name="Tapia R."/>
            <person name="Gilna P."/>
            <person name="Schmutz J."/>
            <person name="Larimer F."/>
            <person name="Land M."/>
            <person name="Hauser L."/>
            <person name="Kyrpides N."/>
            <person name="Mikhailova N."/>
            <person name="Janssen P.H."/>
            <person name="Kuske C.R."/>
            <person name="Richardson P."/>
        </authorList>
    </citation>
    <scope>NUCLEOTIDE SEQUENCE</scope>
    <source>
        <strain evidence="2">Ellin6076</strain>
    </source>
</reference>
<dbReference type="AlphaFoldDB" id="Q01S16"/>
<proteinExistence type="predicted"/>
<dbReference type="PANTHER" id="PTHR10605">
    <property type="entry name" value="HEPARAN SULFATE SULFOTRANSFERASE"/>
    <property type="match status" value="1"/>
</dbReference>
<dbReference type="Pfam" id="PF13469">
    <property type="entry name" value="Sulfotransfer_3"/>
    <property type="match status" value="1"/>
</dbReference>
<gene>
    <name evidence="2" type="ordered locus">Acid_6632</name>
</gene>
<dbReference type="KEGG" id="sus:Acid_6632"/>
<dbReference type="OrthoDB" id="9797480at2"/>
<name>Q01S16_SOLUE</name>
<organism evidence="2">
    <name type="scientific">Solibacter usitatus (strain Ellin6076)</name>
    <dbReference type="NCBI Taxonomy" id="234267"/>
    <lineage>
        <taxon>Bacteria</taxon>
        <taxon>Pseudomonadati</taxon>
        <taxon>Acidobacteriota</taxon>
        <taxon>Terriglobia</taxon>
        <taxon>Bryobacterales</taxon>
        <taxon>Solibacteraceae</taxon>
        <taxon>Candidatus Solibacter</taxon>
    </lineage>
</organism>
<dbReference type="EMBL" id="CP000473">
    <property type="protein sequence ID" value="ABJ87554.1"/>
    <property type="molecule type" value="Genomic_DNA"/>
</dbReference>
<dbReference type="PANTHER" id="PTHR10605:SF56">
    <property type="entry name" value="BIFUNCTIONAL HEPARAN SULFATE N-DEACETYLASE_N-SULFOTRANSFERASE"/>
    <property type="match status" value="1"/>
</dbReference>
<protein>
    <recommendedName>
        <fullName evidence="3">Sulfotransferase</fullName>
    </recommendedName>
</protein>
<accession>Q01S16</accession>
<dbReference type="HOGENOM" id="CLU_017703_1_1_0"/>
<dbReference type="eggNOG" id="COG4424">
    <property type="taxonomic scope" value="Bacteria"/>
</dbReference>
<keyword evidence="1" id="KW-0808">Transferase</keyword>
<dbReference type="STRING" id="234267.Acid_6632"/>
<dbReference type="InterPro" id="IPR027417">
    <property type="entry name" value="P-loop_NTPase"/>
</dbReference>
<evidence type="ECO:0000256" key="1">
    <source>
        <dbReference type="ARBA" id="ARBA00022679"/>
    </source>
</evidence>
<dbReference type="GO" id="GO:0008146">
    <property type="term" value="F:sulfotransferase activity"/>
    <property type="evidence" value="ECO:0007669"/>
    <property type="project" value="InterPro"/>
</dbReference>
<dbReference type="SUPFAM" id="SSF52540">
    <property type="entry name" value="P-loop containing nucleoside triphosphate hydrolases"/>
    <property type="match status" value="1"/>
</dbReference>
<sequence length="314" mass="35969">MSLPNFFIVGTGKAGTTSLYSYLRQHPEIYMSPVKEPSYFASEIRAEVLSEPMLRHIALQSRELPAVLNDGGTYKPFGWIAGEWEDYARLFHAAGDEKAIGEASAAYLWSSTAAFNIHARLPEAKIIMILRDPAERAFSQYLHQLSVGFTGATFRQHIEACARAGEGNLSATYPFLEIGLYHQQVKRFLDLFPRSQIRIYWYEEAWRDPAKLLADTFRFLNVDDKFQPDLSSHAHQRRAPRFVTLHHLLKSSGFWYPSKALMPAGALSRLRKLAFHAGPSLRMDPADRQYLTDYYRDDIHHLSTLLDRDLTSWL</sequence>
<dbReference type="Gene3D" id="3.40.50.300">
    <property type="entry name" value="P-loop containing nucleotide triphosphate hydrolases"/>
    <property type="match status" value="1"/>
</dbReference>
<dbReference type="InParanoid" id="Q01S16"/>
<evidence type="ECO:0000313" key="2">
    <source>
        <dbReference type="EMBL" id="ABJ87554.1"/>
    </source>
</evidence>